<dbReference type="Gene3D" id="3.30.1300.30">
    <property type="entry name" value="GSPII I/J protein-like"/>
    <property type="match status" value="1"/>
</dbReference>
<keyword evidence="7 11" id="KW-0732">Signal</keyword>
<dbReference type="InterPro" id="IPR008640">
    <property type="entry name" value="Adhesin_Head_dom"/>
</dbReference>
<keyword evidence="10" id="KW-0998">Cell outer membrane</keyword>
<keyword evidence="8" id="KW-0653">Protein transport</keyword>
<evidence type="ECO:0000256" key="2">
    <source>
        <dbReference type="ARBA" id="ARBA00004442"/>
    </source>
</evidence>
<evidence type="ECO:0000256" key="4">
    <source>
        <dbReference type="ARBA" id="ARBA00022448"/>
    </source>
</evidence>
<evidence type="ECO:0000259" key="13">
    <source>
        <dbReference type="Pfam" id="PF05658"/>
    </source>
</evidence>
<evidence type="ECO:0000256" key="10">
    <source>
        <dbReference type="ARBA" id="ARBA00023237"/>
    </source>
</evidence>
<evidence type="ECO:0000256" key="11">
    <source>
        <dbReference type="SAM" id="SignalP"/>
    </source>
</evidence>
<feature type="signal peptide" evidence="11">
    <location>
        <begin position="1"/>
        <end position="23"/>
    </location>
</feature>
<feature type="domain" description="Trimeric autotransporter adhesin YadA-like head" evidence="13">
    <location>
        <begin position="106"/>
        <end position="130"/>
    </location>
</feature>
<accession>A0ABU8WNF1</accession>
<keyword evidence="5" id="KW-1134">Transmembrane beta strand</keyword>
<dbReference type="RefSeq" id="WP_340344177.1">
    <property type="nucleotide sequence ID" value="NZ_JBBKZT010000009.1"/>
</dbReference>
<dbReference type="Pfam" id="PF03895">
    <property type="entry name" value="YadA_anchor"/>
    <property type="match status" value="1"/>
</dbReference>
<comment type="similarity">
    <text evidence="3">Belongs to the autotransporter-2 (AT-2) (TC 1.B.40) family.</text>
</comment>
<evidence type="ECO:0000259" key="12">
    <source>
        <dbReference type="Pfam" id="PF03895"/>
    </source>
</evidence>
<feature type="domain" description="Trimeric autotransporter adhesin YadA-like C-terminal membrane anchor" evidence="12">
    <location>
        <begin position="305"/>
        <end position="361"/>
    </location>
</feature>
<comment type="subcellular location">
    <subcellularLocation>
        <location evidence="2">Cell outer membrane</location>
    </subcellularLocation>
    <subcellularLocation>
        <location evidence="1">Cell surface</location>
    </subcellularLocation>
</comment>
<evidence type="ECO:0000256" key="3">
    <source>
        <dbReference type="ARBA" id="ARBA00005848"/>
    </source>
</evidence>
<dbReference type="EMBL" id="JBBKZT010000009">
    <property type="protein sequence ID" value="MEJ8849047.1"/>
    <property type="molecule type" value="Genomic_DNA"/>
</dbReference>
<proteinExistence type="inferred from homology"/>
<evidence type="ECO:0000313" key="15">
    <source>
        <dbReference type="EMBL" id="MEJ8849047.1"/>
    </source>
</evidence>
<keyword evidence="4" id="KW-0813">Transport</keyword>
<keyword evidence="16" id="KW-1185">Reference proteome</keyword>
<keyword evidence="6" id="KW-0812">Transmembrane</keyword>
<evidence type="ECO:0000256" key="7">
    <source>
        <dbReference type="ARBA" id="ARBA00022729"/>
    </source>
</evidence>
<dbReference type="InterPro" id="IPR045584">
    <property type="entry name" value="Pilin-like"/>
</dbReference>
<dbReference type="SUPFAM" id="SSF54523">
    <property type="entry name" value="Pili subunits"/>
    <property type="match status" value="1"/>
</dbReference>
<feature type="domain" description="Trimeric autotransporter adhesin YadA-like head" evidence="13">
    <location>
        <begin position="78"/>
        <end position="104"/>
    </location>
</feature>
<evidence type="ECO:0000256" key="5">
    <source>
        <dbReference type="ARBA" id="ARBA00022452"/>
    </source>
</evidence>
<sequence length="362" mass="34515">MSTVGSTVATAGLGVAAALGAGAAYDPATGKLTAPAFTVYNNDGSAAQAGSVGAAIDTINTQGTKYGQVNSSQAAAQATGADSVALGPQAVASGTSAVAMGFGAMATGTNAVAVGTGALATGSVAIGVNSRAGGGGTAIGDNADAGGTPLSRATAVVQGTAVGFGAVVQVNGGAAIGSGSVASTGPGVPGFVGAGATPAQTAAVAATTSTQGAVAVGDPATGQYRQITGVAAGTTDSDAVNVSQLKATNSDVSQVTNQINLMQSQVAVVQSQVYAVQQNVQNVSRIAYSGVAMGFAMANTSGVPLRPGGSTMGVGIGGYQGYGAVALKYRKLSKDGTWSWGGGVSTTGRFWGLSAGIDWAFE</sequence>
<evidence type="ECO:0000313" key="16">
    <source>
        <dbReference type="Proteomes" id="UP001385892"/>
    </source>
</evidence>
<evidence type="ECO:0000256" key="6">
    <source>
        <dbReference type="ARBA" id="ARBA00022692"/>
    </source>
</evidence>
<keyword evidence="9" id="KW-0472">Membrane</keyword>
<evidence type="ECO:0000256" key="9">
    <source>
        <dbReference type="ARBA" id="ARBA00023136"/>
    </source>
</evidence>
<evidence type="ECO:0000256" key="1">
    <source>
        <dbReference type="ARBA" id="ARBA00004241"/>
    </source>
</evidence>
<protein>
    <submittedName>
        <fullName evidence="15">YadA-like family protein</fullName>
    </submittedName>
</protein>
<name>A0ABU8WNF1_9BURK</name>
<dbReference type="Gene3D" id="2.150.10.10">
    <property type="entry name" value="Serralysin-like metalloprotease, C-terminal"/>
    <property type="match status" value="2"/>
</dbReference>
<feature type="chain" id="PRO_5045609642" evidence="11">
    <location>
        <begin position="24"/>
        <end position="362"/>
    </location>
</feature>
<dbReference type="Proteomes" id="UP001385892">
    <property type="component" value="Unassembled WGS sequence"/>
</dbReference>
<gene>
    <name evidence="15" type="ORF">WKW82_20485</name>
</gene>
<dbReference type="Pfam" id="PF05658">
    <property type="entry name" value="YadA_head"/>
    <property type="match status" value="2"/>
</dbReference>
<dbReference type="SUPFAM" id="SSF101967">
    <property type="entry name" value="Adhesin YadA, collagen-binding domain"/>
    <property type="match status" value="1"/>
</dbReference>
<evidence type="ECO:0000259" key="14">
    <source>
        <dbReference type="Pfam" id="PF05662"/>
    </source>
</evidence>
<comment type="caution">
    <text evidence="15">The sequence shown here is derived from an EMBL/GenBank/DDBJ whole genome shotgun (WGS) entry which is preliminary data.</text>
</comment>
<evidence type="ECO:0000256" key="8">
    <source>
        <dbReference type="ARBA" id="ARBA00022927"/>
    </source>
</evidence>
<dbReference type="Pfam" id="PF05662">
    <property type="entry name" value="YadA_stalk"/>
    <property type="match status" value="1"/>
</dbReference>
<organism evidence="15 16">
    <name type="scientific">Variovorax rhizosphaerae</name>
    <dbReference type="NCBI Taxonomy" id="1836200"/>
    <lineage>
        <taxon>Bacteria</taxon>
        <taxon>Pseudomonadati</taxon>
        <taxon>Pseudomonadota</taxon>
        <taxon>Betaproteobacteria</taxon>
        <taxon>Burkholderiales</taxon>
        <taxon>Comamonadaceae</taxon>
        <taxon>Variovorax</taxon>
    </lineage>
</organism>
<dbReference type="InterPro" id="IPR011049">
    <property type="entry name" value="Serralysin-like_metalloprot_C"/>
</dbReference>
<reference evidence="15 16" key="1">
    <citation type="submission" date="2024-03" db="EMBL/GenBank/DDBJ databases">
        <title>Novel species of the genus Variovorax.</title>
        <authorList>
            <person name="Liu Q."/>
            <person name="Xin Y.-H."/>
        </authorList>
    </citation>
    <scope>NUCLEOTIDE SEQUENCE [LARGE SCALE GENOMIC DNA]</scope>
    <source>
        <strain evidence="15 16">KACC 18900</strain>
    </source>
</reference>
<dbReference type="InterPro" id="IPR005594">
    <property type="entry name" value="YadA_C"/>
</dbReference>
<dbReference type="InterPro" id="IPR008635">
    <property type="entry name" value="Coiled_stalk_dom"/>
</dbReference>
<feature type="domain" description="Trimeric autotransporter adhesin YadA-like stalk" evidence="14">
    <location>
        <begin position="226"/>
        <end position="260"/>
    </location>
</feature>